<dbReference type="SUPFAM" id="SSF81383">
    <property type="entry name" value="F-box domain"/>
    <property type="match status" value="1"/>
</dbReference>
<comment type="caution">
    <text evidence="3">The sequence shown here is derived from an EMBL/GenBank/DDBJ whole genome shotgun (WGS) entry which is preliminary data.</text>
</comment>
<dbReference type="Gene3D" id="3.80.10.10">
    <property type="entry name" value="Ribonuclease Inhibitor"/>
    <property type="match status" value="3"/>
</dbReference>
<feature type="compositionally biased region" description="Low complexity" evidence="1">
    <location>
        <begin position="163"/>
        <end position="191"/>
    </location>
</feature>
<keyword evidence="4" id="KW-1185">Reference proteome</keyword>
<dbReference type="GO" id="GO:0031146">
    <property type="term" value="P:SCF-dependent proteasomal ubiquitin-dependent protein catabolic process"/>
    <property type="evidence" value="ECO:0007669"/>
    <property type="project" value="TreeGrafter"/>
</dbReference>
<feature type="region of interest" description="Disordered" evidence="1">
    <location>
        <begin position="898"/>
        <end position="956"/>
    </location>
</feature>
<dbReference type="InterPro" id="IPR032675">
    <property type="entry name" value="LRR_dom_sf"/>
</dbReference>
<evidence type="ECO:0000256" key="1">
    <source>
        <dbReference type="SAM" id="MobiDB-lite"/>
    </source>
</evidence>
<dbReference type="InterPro" id="IPR001810">
    <property type="entry name" value="F-box_dom"/>
</dbReference>
<accession>A0A9W9DTF3</accession>
<dbReference type="EMBL" id="JAOTPV010000003">
    <property type="protein sequence ID" value="KAJ4485670.1"/>
    <property type="molecule type" value="Genomic_DNA"/>
</dbReference>
<feature type="domain" description="F-box" evidence="2">
    <location>
        <begin position="394"/>
        <end position="422"/>
    </location>
</feature>
<feature type="region of interest" description="Disordered" evidence="1">
    <location>
        <begin position="129"/>
        <end position="228"/>
    </location>
</feature>
<protein>
    <recommendedName>
        <fullName evidence="2">F-box domain-containing protein</fullName>
    </recommendedName>
</protein>
<dbReference type="SUPFAM" id="SSF52047">
    <property type="entry name" value="RNI-like"/>
    <property type="match status" value="1"/>
</dbReference>
<feature type="compositionally biased region" description="Polar residues" evidence="1">
    <location>
        <begin position="129"/>
        <end position="148"/>
    </location>
</feature>
<dbReference type="GO" id="GO:0019005">
    <property type="term" value="C:SCF ubiquitin ligase complex"/>
    <property type="evidence" value="ECO:0007669"/>
    <property type="project" value="TreeGrafter"/>
</dbReference>
<feature type="region of interest" description="Disordered" evidence="1">
    <location>
        <begin position="91"/>
        <end position="111"/>
    </location>
</feature>
<dbReference type="AlphaFoldDB" id="A0A9W9DTF3"/>
<name>A0A9W9DTF3_9AGAR</name>
<organism evidence="3 4">
    <name type="scientific">Lentinula aciculospora</name>
    <dbReference type="NCBI Taxonomy" id="153920"/>
    <lineage>
        <taxon>Eukaryota</taxon>
        <taxon>Fungi</taxon>
        <taxon>Dikarya</taxon>
        <taxon>Basidiomycota</taxon>
        <taxon>Agaricomycotina</taxon>
        <taxon>Agaricomycetes</taxon>
        <taxon>Agaricomycetidae</taxon>
        <taxon>Agaricales</taxon>
        <taxon>Marasmiineae</taxon>
        <taxon>Omphalotaceae</taxon>
        <taxon>Lentinula</taxon>
    </lineage>
</organism>
<sequence>MSTTYGTGDEPFLQFDPYEESNYPMNLSSSDMDLLVLGDDMTMLVRGGEIVGGTSEDSMDKGKRASRPLPIMISAPQVPNFDDLVMSPAWSTSSYSDTPTESPSPGTLGSSSFPSFTLGSFSAAWPSSSCTSNPDAYQGPSVDQSDADLQNRKGKGKERDDGTPSIPSLSLSPITKSLESLELSSPGPSSSANRGLVENESASASTELPISQSVPPSPVVNRLPSSRRHTISHNIIRSRHTSSLIRLKAKFTSPSRTHTRKVLSKKLITPPAQLAIPQLTPASNVHIYSPASSSLEVEIPLEHEALATCPMHTVLTVKGRSYIPAHTEEGFVPIASSSSNIFDEVLPKELRLQILLSLVAIHESDKRKMLDHADWSVMKAISSKNRWVGKDRAVRELVKLSRVSKSWRDLILDGQLWSTLDFHSFPTMPRALLSSIARSAARFINSIDFSGHVYISPAILQDVTDNLCLTSIGSMSASLSFTQLTAVNFRGCSALSTRSLHYLLVRSPELRHVCFRGLQCVTNTTCDIIAMYCPRITKLDLNRCPNMDADGLNRLISAVKARGELLHLIELRISGIRNIDDSTMRSLGQVAPFLEVLDLSYARHLHNSALDAFVALNDDDDYVDESVFLTAREAGRDPGDFRRYRRRVTRLRHLSLSSCILLTDIACSHLAHAVPRLEFLELAGIGEDLGDEGLIRLLNTTPLIRRLDLEDATEITDAVLFAITPRPLDPTSSSKPAELEPGHALEHLVISYAIGITDDALLLLIQSCTRLKVLEADNTRMGSSVLQKFCELQRPGSKIVAVDCRSIPENVVKELAPLIRPRRGWRGWDARKLRFLDGRDFGVNKGERNKEKEAIMKVALGQDELDEKRVVVKTFYSWQTVDAVWSARDKRRKAIARRKATESSETDAEDIDSAGGNVRVGGTRWWSPGGRRSRSASGSNSPLTIPDPADDTCVVM</sequence>
<feature type="compositionally biased region" description="Low complexity" evidence="1">
    <location>
        <begin position="921"/>
        <end position="939"/>
    </location>
</feature>
<dbReference type="InterPro" id="IPR036047">
    <property type="entry name" value="F-box-like_dom_sf"/>
</dbReference>
<evidence type="ECO:0000313" key="4">
    <source>
        <dbReference type="Proteomes" id="UP001150266"/>
    </source>
</evidence>
<gene>
    <name evidence="3" type="ORF">J3R30DRAFT_3655049</name>
</gene>
<dbReference type="InterPro" id="IPR006553">
    <property type="entry name" value="Leu-rich_rpt_Cys-con_subtyp"/>
</dbReference>
<evidence type="ECO:0000313" key="3">
    <source>
        <dbReference type="EMBL" id="KAJ4485670.1"/>
    </source>
</evidence>
<dbReference type="PANTHER" id="PTHR13318">
    <property type="entry name" value="PARTNER OF PAIRED, ISOFORM B-RELATED"/>
    <property type="match status" value="1"/>
</dbReference>
<proteinExistence type="predicted"/>
<feature type="compositionally biased region" description="Polar residues" evidence="1">
    <location>
        <begin position="200"/>
        <end position="210"/>
    </location>
</feature>
<reference evidence="3" key="1">
    <citation type="submission" date="2022-08" db="EMBL/GenBank/DDBJ databases">
        <title>A Global Phylogenomic Analysis of the Shiitake Genus Lentinula.</title>
        <authorList>
            <consortium name="DOE Joint Genome Institute"/>
            <person name="Sierra-Patev S."/>
            <person name="Min B."/>
            <person name="Naranjo-Ortiz M."/>
            <person name="Looney B."/>
            <person name="Konkel Z."/>
            <person name="Slot J.C."/>
            <person name="Sakamoto Y."/>
            <person name="Steenwyk J.L."/>
            <person name="Rokas A."/>
            <person name="Carro J."/>
            <person name="Camarero S."/>
            <person name="Ferreira P."/>
            <person name="Molpeceres G."/>
            <person name="Ruiz-Duenas F.J."/>
            <person name="Serrano A."/>
            <person name="Henrissat B."/>
            <person name="Drula E."/>
            <person name="Hughes K.W."/>
            <person name="Mata J.L."/>
            <person name="Ishikawa N.K."/>
            <person name="Vargas-Isla R."/>
            <person name="Ushijima S."/>
            <person name="Smith C.A."/>
            <person name="Ahrendt S."/>
            <person name="Andreopoulos W."/>
            <person name="He G."/>
            <person name="Labutti K."/>
            <person name="Lipzen A."/>
            <person name="Ng V."/>
            <person name="Riley R."/>
            <person name="Sandor L."/>
            <person name="Barry K."/>
            <person name="Martinez A.T."/>
            <person name="Xiao Y."/>
            <person name="Gibbons J.G."/>
            <person name="Terashima K."/>
            <person name="Grigoriev I.V."/>
            <person name="Hibbett D.S."/>
        </authorList>
    </citation>
    <scope>NUCLEOTIDE SEQUENCE</scope>
    <source>
        <strain evidence="3">JLM2183</strain>
    </source>
</reference>
<evidence type="ECO:0000259" key="2">
    <source>
        <dbReference type="Pfam" id="PF12937"/>
    </source>
</evidence>
<dbReference type="SMART" id="SM00367">
    <property type="entry name" value="LRR_CC"/>
    <property type="match status" value="8"/>
</dbReference>
<dbReference type="Pfam" id="PF12937">
    <property type="entry name" value="F-box-like"/>
    <property type="match status" value="1"/>
</dbReference>
<dbReference type="OrthoDB" id="550575at2759"/>
<dbReference type="Proteomes" id="UP001150266">
    <property type="component" value="Unassembled WGS sequence"/>
</dbReference>